<keyword evidence="5" id="KW-1185">Reference proteome</keyword>
<name>A0ABU4X4J9_9HYPH</name>
<accession>A0ABU4X4J9</accession>
<reference evidence="4 5" key="1">
    <citation type="submission" date="2023-08" db="EMBL/GenBank/DDBJ databases">
        <title>Implementing the SeqCode for naming new Mesorhizobium species isolated from Vachellia karroo root nodules.</title>
        <authorList>
            <person name="Van Lill M."/>
        </authorList>
    </citation>
    <scope>NUCLEOTIDE SEQUENCE [LARGE SCALE GENOMIC DNA]</scope>
    <source>
        <strain evidence="4 5">VK3E</strain>
    </source>
</reference>
<dbReference type="PROSITE" id="PS51186">
    <property type="entry name" value="GNAT"/>
    <property type="match status" value="1"/>
</dbReference>
<dbReference type="EMBL" id="JAVIIS010000031">
    <property type="protein sequence ID" value="MDX8441999.1"/>
    <property type="molecule type" value="Genomic_DNA"/>
</dbReference>
<dbReference type="Proteomes" id="UP001272097">
    <property type="component" value="Unassembled WGS sequence"/>
</dbReference>
<evidence type="ECO:0000313" key="4">
    <source>
        <dbReference type="EMBL" id="MDX8441999.1"/>
    </source>
</evidence>
<dbReference type="Pfam" id="PF13508">
    <property type="entry name" value="Acetyltransf_7"/>
    <property type="match status" value="1"/>
</dbReference>
<proteinExistence type="predicted"/>
<dbReference type="PANTHER" id="PTHR43800:SF1">
    <property type="entry name" value="PEPTIDYL-LYSINE N-ACETYLTRANSFERASE YJAB"/>
    <property type="match status" value="1"/>
</dbReference>
<evidence type="ECO:0000256" key="2">
    <source>
        <dbReference type="ARBA" id="ARBA00023315"/>
    </source>
</evidence>
<evidence type="ECO:0000259" key="3">
    <source>
        <dbReference type="PROSITE" id="PS51186"/>
    </source>
</evidence>
<dbReference type="RefSeq" id="WP_320215998.1">
    <property type="nucleotide sequence ID" value="NZ_JAVIIS010000031.1"/>
</dbReference>
<evidence type="ECO:0000313" key="5">
    <source>
        <dbReference type="Proteomes" id="UP001272097"/>
    </source>
</evidence>
<feature type="domain" description="N-acetyltransferase" evidence="3">
    <location>
        <begin position="1"/>
        <end position="143"/>
    </location>
</feature>
<dbReference type="InterPro" id="IPR000182">
    <property type="entry name" value="GNAT_dom"/>
</dbReference>
<dbReference type="NCBIfam" id="NF007807">
    <property type="entry name" value="PRK10514.1"/>
    <property type="match status" value="1"/>
</dbReference>
<evidence type="ECO:0000256" key="1">
    <source>
        <dbReference type="ARBA" id="ARBA00022679"/>
    </source>
</evidence>
<keyword evidence="1" id="KW-0808">Transferase</keyword>
<dbReference type="PANTHER" id="PTHR43800">
    <property type="entry name" value="PEPTIDYL-LYSINE N-ACETYLTRANSFERASE YJAB"/>
    <property type="match status" value="1"/>
</dbReference>
<comment type="caution">
    <text evidence="4">The sequence shown here is derived from an EMBL/GenBank/DDBJ whole genome shotgun (WGS) entry which is preliminary data.</text>
</comment>
<gene>
    <name evidence="4" type="ORF">RFM51_20650</name>
</gene>
<protein>
    <submittedName>
        <fullName evidence="4">Acetyltransferase</fullName>
    </submittedName>
</protein>
<organism evidence="4 5">
    <name type="scientific">Mesorhizobium australafricanum</name>
    <dbReference type="NCBI Taxonomy" id="3072311"/>
    <lineage>
        <taxon>Bacteria</taxon>
        <taxon>Pseudomonadati</taxon>
        <taxon>Pseudomonadota</taxon>
        <taxon>Alphaproteobacteria</taxon>
        <taxon>Hyphomicrobiales</taxon>
        <taxon>Phyllobacteriaceae</taxon>
        <taxon>Mesorhizobium</taxon>
    </lineage>
</organism>
<keyword evidence="2" id="KW-0012">Acyltransferase</keyword>
<dbReference type="Gene3D" id="3.40.630.30">
    <property type="match status" value="1"/>
</dbReference>
<dbReference type="CDD" id="cd04301">
    <property type="entry name" value="NAT_SF"/>
    <property type="match status" value="1"/>
</dbReference>
<sequence length="145" mass="16024">MNIRAYEAGDNARLVDIWVAAVRATHHFLNEDDIQFFLPQLRDQYLPALEVFVAVDQTGQPTGFAGFSQSKLEMLFVDPRRHGSSIGRRLIDHAVALKGPLEVDVNEQNPGAIAFYGKCGFMPMGRSELDGSGKPFPLIHMAQPG</sequence>
<dbReference type="InterPro" id="IPR016181">
    <property type="entry name" value="Acyl_CoA_acyltransferase"/>
</dbReference>
<dbReference type="SUPFAM" id="SSF55729">
    <property type="entry name" value="Acyl-CoA N-acyltransferases (Nat)"/>
    <property type="match status" value="1"/>
</dbReference>